<dbReference type="AlphaFoldDB" id="A0A6P1ZNG6"/>
<dbReference type="PANTHER" id="PTHR30478">
    <property type="entry name" value="DNA POLYMERASE III SUBUNIT BETA"/>
    <property type="match status" value="1"/>
</dbReference>
<evidence type="ECO:0000313" key="14">
    <source>
        <dbReference type="EMBL" id="QJT10055.1"/>
    </source>
</evidence>
<gene>
    <name evidence="15" type="ORF">DQK91_03980</name>
    <name evidence="14" type="ORF">E8L03_14460</name>
</gene>
<accession>A0A6P1ZNG6</accession>
<evidence type="ECO:0000256" key="11">
    <source>
        <dbReference type="ARBA" id="ARBA00033276"/>
    </source>
</evidence>
<dbReference type="InterPro" id="IPR022635">
    <property type="entry name" value="DNA_polIII_beta_C"/>
</dbReference>
<evidence type="ECO:0000259" key="12">
    <source>
        <dbReference type="Pfam" id="PF00712"/>
    </source>
</evidence>
<keyword evidence="4" id="KW-0963">Cytoplasm</keyword>
<dbReference type="SUPFAM" id="SSF55979">
    <property type="entry name" value="DNA clamp"/>
    <property type="match status" value="3"/>
</dbReference>
<dbReference type="GO" id="GO:0008408">
    <property type="term" value="F:3'-5' exonuclease activity"/>
    <property type="evidence" value="ECO:0007669"/>
    <property type="project" value="InterPro"/>
</dbReference>
<dbReference type="PANTHER" id="PTHR30478:SF0">
    <property type="entry name" value="BETA SLIDING CLAMP"/>
    <property type="match status" value="1"/>
</dbReference>
<dbReference type="SMART" id="SM00480">
    <property type="entry name" value="POL3Bc"/>
    <property type="match status" value="1"/>
</dbReference>
<dbReference type="GO" id="GO:0003887">
    <property type="term" value="F:DNA-directed DNA polymerase activity"/>
    <property type="evidence" value="ECO:0007669"/>
    <property type="project" value="UniProtKB-KW"/>
</dbReference>
<dbReference type="RefSeq" id="WP_144234163.1">
    <property type="nucleotide sequence ID" value="NZ_CP039543.1"/>
</dbReference>
<dbReference type="GO" id="GO:0006271">
    <property type="term" value="P:DNA strand elongation involved in DNA replication"/>
    <property type="evidence" value="ECO:0007669"/>
    <property type="project" value="TreeGrafter"/>
</dbReference>
<keyword evidence="5" id="KW-0808">Transferase</keyword>
<dbReference type="InterPro" id="IPR001001">
    <property type="entry name" value="DNA_polIII_beta"/>
</dbReference>
<keyword evidence="7" id="KW-0235">DNA replication</keyword>
<evidence type="ECO:0000259" key="13">
    <source>
        <dbReference type="Pfam" id="PF02768"/>
    </source>
</evidence>
<dbReference type="Proteomes" id="UP000434052">
    <property type="component" value="Unassembled WGS sequence"/>
</dbReference>
<reference evidence="15 16" key="1">
    <citation type="submission" date="2018-06" db="EMBL/GenBank/DDBJ databases">
        <title>Complete genome of Desulfovibrio marinus P48SEP.</title>
        <authorList>
            <person name="Crispim J.S."/>
            <person name="Vidigal P.M.P."/>
            <person name="Silva L.C.F."/>
            <person name="Araujo L.C."/>
            <person name="Laguardia C.N."/>
            <person name="Dias R.S."/>
            <person name="Sousa M.P."/>
            <person name="Paula S.O."/>
            <person name="Silva C."/>
        </authorList>
    </citation>
    <scope>NUCLEOTIDE SEQUENCE [LARGE SCALE GENOMIC DNA]</scope>
    <source>
        <strain evidence="15 16">P48SEP</strain>
    </source>
</reference>
<dbReference type="OrthoDB" id="8421503at2"/>
<keyword evidence="8" id="KW-0239">DNA-directed DNA polymerase</keyword>
<evidence type="ECO:0000256" key="1">
    <source>
        <dbReference type="ARBA" id="ARBA00004496"/>
    </source>
</evidence>
<evidence type="ECO:0000256" key="8">
    <source>
        <dbReference type="ARBA" id="ARBA00022932"/>
    </source>
</evidence>
<dbReference type="EMBL" id="CP039543">
    <property type="protein sequence ID" value="QJT10055.1"/>
    <property type="molecule type" value="Genomic_DNA"/>
</dbReference>
<evidence type="ECO:0000256" key="6">
    <source>
        <dbReference type="ARBA" id="ARBA00022695"/>
    </source>
</evidence>
<keyword evidence="9" id="KW-0238">DNA-binding</keyword>
<keyword evidence="6" id="KW-0548">Nucleotidyltransferase</keyword>
<comment type="subcellular location">
    <subcellularLocation>
        <location evidence="1">Cytoplasm</location>
    </subcellularLocation>
</comment>
<dbReference type="CDD" id="cd00140">
    <property type="entry name" value="beta_clamp"/>
    <property type="match status" value="1"/>
</dbReference>
<dbReference type="EMBL" id="QMIF01000002">
    <property type="protein sequence ID" value="TVM35828.1"/>
    <property type="molecule type" value="Genomic_DNA"/>
</dbReference>
<dbReference type="GO" id="GO:0009360">
    <property type="term" value="C:DNA polymerase III complex"/>
    <property type="evidence" value="ECO:0007669"/>
    <property type="project" value="InterPro"/>
</dbReference>
<dbReference type="GO" id="GO:0005737">
    <property type="term" value="C:cytoplasm"/>
    <property type="evidence" value="ECO:0007669"/>
    <property type="project" value="UniProtKB-SubCell"/>
</dbReference>
<proteinExistence type="inferred from homology"/>
<dbReference type="Pfam" id="PF02768">
    <property type="entry name" value="DNA_pol3_beta_3"/>
    <property type="match status" value="1"/>
</dbReference>
<evidence type="ECO:0000256" key="2">
    <source>
        <dbReference type="ARBA" id="ARBA00010752"/>
    </source>
</evidence>
<reference evidence="14 17" key="2">
    <citation type="submission" date="2019-04" db="EMBL/GenBank/DDBJ databases">
        <title>Isolation and culture of sulfate reducing bacteria from the cold seep of the South China Sea.</title>
        <authorList>
            <person name="Sun C."/>
            <person name="Liu R."/>
        </authorList>
    </citation>
    <scope>NUCLEOTIDE SEQUENCE [LARGE SCALE GENOMIC DNA]</scope>
    <source>
        <strain evidence="14 17">CS1</strain>
    </source>
</reference>
<organism evidence="15 16">
    <name type="scientific">Oceanidesulfovibrio marinus</name>
    <dbReference type="NCBI Taxonomy" id="370038"/>
    <lineage>
        <taxon>Bacteria</taxon>
        <taxon>Pseudomonadati</taxon>
        <taxon>Thermodesulfobacteriota</taxon>
        <taxon>Desulfovibrionia</taxon>
        <taxon>Desulfovibrionales</taxon>
        <taxon>Desulfovibrionaceae</taxon>
        <taxon>Oceanidesulfovibrio</taxon>
    </lineage>
</organism>
<dbReference type="GO" id="GO:0003677">
    <property type="term" value="F:DNA binding"/>
    <property type="evidence" value="ECO:0007669"/>
    <property type="project" value="UniProtKB-KW"/>
</dbReference>
<comment type="similarity">
    <text evidence="2">Belongs to the beta sliding clamp family.</text>
</comment>
<evidence type="ECO:0000256" key="10">
    <source>
        <dbReference type="ARBA" id="ARBA00030988"/>
    </source>
</evidence>
<evidence type="ECO:0000256" key="9">
    <source>
        <dbReference type="ARBA" id="ARBA00023125"/>
    </source>
</evidence>
<dbReference type="Proteomes" id="UP000503251">
    <property type="component" value="Chromosome"/>
</dbReference>
<evidence type="ECO:0000313" key="17">
    <source>
        <dbReference type="Proteomes" id="UP000503251"/>
    </source>
</evidence>
<dbReference type="Gene3D" id="3.70.10.10">
    <property type="match status" value="1"/>
</dbReference>
<evidence type="ECO:0000256" key="7">
    <source>
        <dbReference type="ARBA" id="ARBA00022705"/>
    </source>
</evidence>
<evidence type="ECO:0000256" key="4">
    <source>
        <dbReference type="ARBA" id="ARBA00022490"/>
    </source>
</evidence>
<evidence type="ECO:0000256" key="3">
    <source>
        <dbReference type="ARBA" id="ARBA00021035"/>
    </source>
</evidence>
<evidence type="ECO:0000313" key="15">
    <source>
        <dbReference type="EMBL" id="TVM35828.1"/>
    </source>
</evidence>
<dbReference type="Pfam" id="PF00712">
    <property type="entry name" value="DNA_pol3_beta"/>
    <property type="match status" value="1"/>
</dbReference>
<feature type="domain" description="DNA polymerase III beta sliding clamp C-terminal" evidence="13">
    <location>
        <begin position="265"/>
        <end position="375"/>
    </location>
</feature>
<dbReference type="InterPro" id="IPR022634">
    <property type="entry name" value="DNA_polIII_beta_N"/>
</dbReference>
<keyword evidence="17" id="KW-1185">Reference proteome</keyword>
<name>A0A6P1ZNG6_9BACT</name>
<dbReference type="Gene3D" id="3.10.150.10">
    <property type="entry name" value="DNA Polymerase III, subunit A, domain 2"/>
    <property type="match status" value="1"/>
</dbReference>
<evidence type="ECO:0000313" key="16">
    <source>
        <dbReference type="Proteomes" id="UP000434052"/>
    </source>
</evidence>
<sequence length="388" mass="43476">MIVKVYKEDILEGLQKSANIIPAKTGAAYLRTIWVKAENGQLSLMSTDSNLEFAGSYQAEIVEEGLAGVQGRSFYDLVKRLPPGEITLKLESDGRTMIIEQNQRNYKLPTNDVTWFQNLNAFPDVQTVVWSGDYLEELIDRVAYCISDEDTMEAIACMSMKPSPEEGADGKLEACGLNGHQFSMVSFVNQDLAEIIPEEGILIQKKYIMELKKWLASDSVELAISEKRLFFRSGDGRETFSLPLSYYQYPDYRNFLSKLKEDSVSTLGVNRAALADSLERLLIFNTENNRCTYFDFGGDGLVLTTQGQEVGSAKETLEADFKGDLKRIAFPTRNLIEMLGHFASESVGFTLTGAEGPCGIRGEDDPDYLTIIMPMKIVEETYYSEEDI</sequence>
<protein>
    <recommendedName>
        <fullName evidence="3">Beta sliding clamp</fullName>
    </recommendedName>
    <alternativeName>
        <fullName evidence="11">Beta-clamp processivity factor</fullName>
    </alternativeName>
    <alternativeName>
        <fullName evidence="10">DNA polymerase III beta sliding clamp subunit</fullName>
    </alternativeName>
</protein>
<feature type="domain" description="DNA polymerase III beta sliding clamp N-terminal" evidence="12">
    <location>
        <begin position="3"/>
        <end position="119"/>
    </location>
</feature>
<dbReference type="InterPro" id="IPR046938">
    <property type="entry name" value="DNA_clamp_sf"/>
</dbReference>
<evidence type="ECO:0000256" key="5">
    <source>
        <dbReference type="ARBA" id="ARBA00022679"/>
    </source>
</evidence>
<dbReference type="NCBIfam" id="TIGR00663">
    <property type="entry name" value="dnan"/>
    <property type="match status" value="1"/>
</dbReference>